<dbReference type="InterPro" id="IPR027417">
    <property type="entry name" value="P-loop_NTPase"/>
</dbReference>
<evidence type="ECO:0000256" key="8">
    <source>
        <dbReference type="ARBA" id="ARBA00023288"/>
    </source>
</evidence>
<dbReference type="SMART" id="SM00175">
    <property type="entry name" value="RAB"/>
    <property type="match status" value="1"/>
</dbReference>
<dbReference type="Gene3D" id="1.25.10.10">
    <property type="entry name" value="Leucine-rich Repeat Variant"/>
    <property type="match status" value="1"/>
</dbReference>
<feature type="domain" description="Wings apart-like protein C-terminal" evidence="14">
    <location>
        <begin position="326"/>
        <end position="659"/>
    </location>
</feature>
<dbReference type="PRINTS" id="PR00449">
    <property type="entry name" value="RASTRNSFRMNG"/>
</dbReference>
<comment type="subcellular location">
    <subcellularLocation>
        <location evidence="11">Endomembrane system</location>
        <topology evidence="11">Lipid-anchor</topology>
        <orientation evidence="11">Cytoplasmic side</orientation>
    </subcellularLocation>
</comment>
<dbReference type="FunFam" id="3.40.50.300:FF:000273">
    <property type="entry name" value="GTP-binding protein Rheb homolog"/>
    <property type="match status" value="1"/>
</dbReference>
<evidence type="ECO:0000256" key="9">
    <source>
        <dbReference type="ARBA" id="ARBA00023289"/>
    </source>
</evidence>
<dbReference type="PROSITE" id="PS51421">
    <property type="entry name" value="RAS"/>
    <property type="match status" value="1"/>
</dbReference>
<dbReference type="Gene3D" id="3.40.50.300">
    <property type="entry name" value="P-loop containing nucleotide triphosphate hydrolases"/>
    <property type="match status" value="1"/>
</dbReference>
<dbReference type="SMART" id="SM00174">
    <property type="entry name" value="RHO"/>
    <property type="match status" value="1"/>
</dbReference>
<dbReference type="GO" id="GO:0016020">
    <property type="term" value="C:membrane"/>
    <property type="evidence" value="ECO:0007669"/>
    <property type="project" value="InterPro"/>
</dbReference>
<keyword evidence="7" id="KW-0472">Membrane</keyword>
<feature type="compositionally biased region" description="Polar residues" evidence="13">
    <location>
        <begin position="31"/>
        <end position="48"/>
    </location>
</feature>
<evidence type="ECO:0000256" key="5">
    <source>
        <dbReference type="ARBA" id="ARBA00022842"/>
    </source>
</evidence>
<feature type="region of interest" description="Disordered" evidence="13">
    <location>
        <begin position="1"/>
        <end position="261"/>
    </location>
</feature>
<dbReference type="GO" id="GO:0046872">
    <property type="term" value="F:metal ion binding"/>
    <property type="evidence" value="ECO:0007669"/>
    <property type="project" value="UniProtKB-KW"/>
</dbReference>
<dbReference type="EMBL" id="JOKZ01000170">
    <property type="protein sequence ID" value="KKP01980.1"/>
    <property type="molecule type" value="Genomic_DNA"/>
</dbReference>
<dbReference type="OrthoDB" id="78088at2759"/>
<dbReference type="InterPro" id="IPR005225">
    <property type="entry name" value="Small_GTP-bd"/>
</dbReference>
<dbReference type="Proteomes" id="UP000034112">
    <property type="component" value="Unassembled WGS sequence"/>
</dbReference>
<evidence type="ECO:0000256" key="13">
    <source>
        <dbReference type="SAM" id="MobiDB-lite"/>
    </source>
</evidence>
<keyword evidence="4" id="KW-0378">Hydrolase</keyword>
<evidence type="ECO:0000313" key="16">
    <source>
        <dbReference type="Proteomes" id="UP000034112"/>
    </source>
</evidence>
<evidence type="ECO:0000256" key="7">
    <source>
        <dbReference type="ARBA" id="ARBA00023136"/>
    </source>
</evidence>
<keyword evidence="6" id="KW-0342">GTP-binding</keyword>
<comment type="catalytic activity">
    <reaction evidence="12">
        <text>GTP + H2O = GDP + phosphate + H(+)</text>
        <dbReference type="Rhea" id="RHEA:19669"/>
        <dbReference type="ChEBI" id="CHEBI:15377"/>
        <dbReference type="ChEBI" id="CHEBI:15378"/>
        <dbReference type="ChEBI" id="CHEBI:37565"/>
        <dbReference type="ChEBI" id="CHEBI:43474"/>
        <dbReference type="ChEBI" id="CHEBI:58189"/>
    </reaction>
    <physiologicalReaction direction="left-to-right" evidence="12">
        <dbReference type="Rhea" id="RHEA:19670"/>
    </physiologicalReaction>
</comment>
<dbReference type="CDD" id="cd04137">
    <property type="entry name" value="RheB"/>
    <property type="match status" value="1"/>
</dbReference>
<dbReference type="GO" id="GO:0007165">
    <property type="term" value="P:signal transduction"/>
    <property type="evidence" value="ECO:0007669"/>
    <property type="project" value="InterPro"/>
</dbReference>
<dbReference type="PANTHER" id="PTHR24070">
    <property type="entry name" value="RAS, DI-RAS, AND RHEB FAMILY MEMBERS OF SMALL GTPASE SUPERFAMILY"/>
    <property type="match status" value="1"/>
</dbReference>
<keyword evidence="5" id="KW-0460">Magnesium</keyword>
<evidence type="ECO:0000256" key="2">
    <source>
        <dbReference type="ARBA" id="ARBA00022723"/>
    </source>
</evidence>
<accession>A0A0F9XBS6</accession>
<reference evidence="16" key="1">
    <citation type="journal article" date="2015" name="Genome Announc.">
        <title>Draft whole-genome sequence of the biocontrol agent Trichoderma harzianum T6776.</title>
        <authorList>
            <person name="Baroncelli R."/>
            <person name="Piaggeschi G."/>
            <person name="Fiorini L."/>
            <person name="Bertolini E."/>
            <person name="Zapparata A."/>
            <person name="Pe M.E."/>
            <person name="Sarrocco S."/>
            <person name="Vannacci G."/>
        </authorList>
    </citation>
    <scope>NUCLEOTIDE SEQUENCE [LARGE SCALE GENOMIC DNA]</scope>
    <source>
        <strain evidence="16">T6776</strain>
    </source>
</reference>
<name>A0A0F9XBS6_TRIHA</name>
<evidence type="ECO:0000313" key="15">
    <source>
        <dbReference type="EMBL" id="KKP01980.1"/>
    </source>
</evidence>
<keyword evidence="8" id="KW-0449">Lipoprotein</keyword>
<dbReference type="SMART" id="SM00173">
    <property type="entry name" value="RAS"/>
    <property type="match status" value="1"/>
</dbReference>
<keyword evidence="1" id="KW-0488">Methylation</keyword>
<evidence type="ECO:0000259" key="14">
    <source>
        <dbReference type="Pfam" id="PF07814"/>
    </source>
</evidence>
<proteinExistence type="inferred from homology"/>
<keyword evidence="3" id="KW-0547">Nucleotide-binding</keyword>
<dbReference type="InterPro" id="IPR020849">
    <property type="entry name" value="Small_GTPase_Ras-type"/>
</dbReference>
<dbReference type="SUPFAM" id="SSF52540">
    <property type="entry name" value="P-loop containing nucleoside triphosphate hydrolases"/>
    <property type="match status" value="1"/>
</dbReference>
<dbReference type="GO" id="GO:0003924">
    <property type="term" value="F:GTPase activity"/>
    <property type="evidence" value="ECO:0007669"/>
    <property type="project" value="InterPro"/>
</dbReference>
<keyword evidence="9" id="KW-0636">Prenylation</keyword>
<protein>
    <submittedName>
        <fullName evidence="15">GTP-binding protein rhb1</fullName>
    </submittedName>
</protein>
<dbReference type="InterPro" id="IPR011989">
    <property type="entry name" value="ARM-like"/>
</dbReference>
<dbReference type="Pfam" id="PF07814">
    <property type="entry name" value="WAPL"/>
    <property type="match status" value="1"/>
</dbReference>
<dbReference type="InterPro" id="IPR001806">
    <property type="entry name" value="Small_GTPase"/>
</dbReference>
<evidence type="ECO:0000256" key="11">
    <source>
        <dbReference type="ARBA" id="ARBA00046278"/>
    </source>
</evidence>
<comment type="caution">
    <text evidence="15">The sequence shown here is derived from an EMBL/GenBank/DDBJ whole genome shotgun (WGS) entry which is preliminary data.</text>
</comment>
<dbReference type="InterPro" id="IPR022771">
    <property type="entry name" value="WAPL_C"/>
</dbReference>
<feature type="compositionally biased region" description="Basic and acidic residues" evidence="13">
    <location>
        <begin position="78"/>
        <end position="92"/>
    </location>
</feature>
<feature type="region of interest" description="Disordered" evidence="13">
    <location>
        <begin position="278"/>
        <end position="318"/>
    </location>
</feature>
<evidence type="ECO:0000256" key="4">
    <source>
        <dbReference type="ARBA" id="ARBA00022801"/>
    </source>
</evidence>
<sequence>MDSQRPAEAPRRKIATYGKLSSRGPRAHATSAPQTPSNREVTPSTTLRQKLPGPPPPRFGDPSRSQKALHSAPVSDQETTRKQRDREAETPRKRSHRSAFGMESTKGTVDISPTRRALKSPLSRKLTLCLNGTDAKDSKPSSFEPGFINSHETVPQAVTPKKSTAVGTGTAKLGKEAEANTSPTNKVPDTPPTRRRRLIDALVAEENVASSSSSSPSRSQSQSQITEGSDHVNNKEHKHARIDRPSFRKDVPLRRTGSDSSALERRKVKFTYSQSRSFIQASQESDTAESTDYPSLLDEIDTPIQRPPSPVMDDDDDDELKNKVAIRSVHELRRAGANNRSSDEVDDLLSRIGTPGPLASSMRRNGLCELASRLQKKEFMNQFRDHASRDNIAKGIRHEEDTISGFLLAAIFVVFLSAEIAPHLLRQLTENRVGLWLNNLLAIQDDATAIAAQRSANMSKAGRTALDSVKRALLEMDVWHGYKLQRLSPRTISLQLLSMLVKLLDPQDIRVLLDDTSANFSQLRSSFTEDDSREDVDYALTVLIMEAESNATAPADEPLMKIRQEMSDIAAFLQSMLQHWPRTRHDIDASLLKLAINTTNNETRAAALQNGQLLSSLVRSITSGFSAIQIAIQKSAFESNVFDELSLILGIMINVLEHCPDARTSIHEDEVDKLNATWSESERSIETDDSVETSKLGIAYSYLAIILGYLYLGHTGLPVPGGLVPAIQHFITIHKAPCAGLSSGPQQAHPTCSLQSPPNGTKGKSSLAVQFVDGHFVDSYYPTIENTFSKTIQYKGQDYVTEIVDTAGQDEYSILNSKHFIGIHGYMLVYSVSSLPSFEMVQVVREKILNHLGTESVPIVIVGNKSDLRPEQRQVSPEEGKKLSEKFDCGWTEASARYNQNVGRAFELLIAQIEKSQNPGEPPAKSNCIVM</sequence>
<comment type="similarity">
    <text evidence="10">Belongs to the small GTPase superfamily. Rheb family.</text>
</comment>
<dbReference type="OMA" id="KLCIDRT"/>
<feature type="compositionally biased region" description="Low complexity" evidence="13">
    <location>
        <begin position="210"/>
        <end position="224"/>
    </location>
</feature>
<dbReference type="NCBIfam" id="TIGR00231">
    <property type="entry name" value="small_GTP"/>
    <property type="match status" value="1"/>
</dbReference>
<keyword evidence="2" id="KW-0479">Metal-binding</keyword>
<dbReference type="Pfam" id="PF00071">
    <property type="entry name" value="Ras"/>
    <property type="match status" value="1"/>
</dbReference>
<feature type="compositionally biased region" description="Basic and acidic residues" evidence="13">
    <location>
        <begin position="242"/>
        <end position="261"/>
    </location>
</feature>
<evidence type="ECO:0000256" key="1">
    <source>
        <dbReference type="ARBA" id="ARBA00022481"/>
    </source>
</evidence>
<dbReference type="GO" id="GO:0012505">
    <property type="term" value="C:endomembrane system"/>
    <property type="evidence" value="ECO:0007669"/>
    <property type="project" value="UniProtKB-SubCell"/>
</dbReference>
<dbReference type="AlphaFoldDB" id="A0A0F9XBS6"/>
<evidence type="ECO:0000256" key="10">
    <source>
        <dbReference type="ARBA" id="ARBA00037969"/>
    </source>
</evidence>
<evidence type="ECO:0000256" key="12">
    <source>
        <dbReference type="ARBA" id="ARBA00049117"/>
    </source>
</evidence>
<evidence type="ECO:0000256" key="6">
    <source>
        <dbReference type="ARBA" id="ARBA00023134"/>
    </source>
</evidence>
<organism evidence="15 16">
    <name type="scientific">Trichoderma harzianum</name>
    <name type="common">Hypocrea lixii</name>
    <dbReference type="NCBI Taxonomy" id="5544"/>
    <lineage>
        <taxon>Eukaryota</taxon>
        <taxon>Fungi</taxon>
        <taxon>Dikarya</taxon>
        <taxon>Ascomycota</taxon>
        <taxon>Pezizomycotina</taxon>
        <taxon>Sordariomycetes</taxon>
        <taxon>Hypocreomycetidae</taxon>
        <taxon>Hypocreales</taxon>
        <taxon>Hypocreaceae</taxon>
        <taxon>Trichoderma</taxon>
    </lineage>
</organism>
<dbReference type="GO" id="GO:0005525">
    <property type="term" value="F:GTP binding"/>
    <property type="evidence" value="ECO:0007669"/>
    <property type="project" value="UniProtKB-KW"/>
</dbReference>
<dbReference type="PROSITE" id="PS51419">
    <property type="entry name" value="RAB"/>
    <property type="match status" value="1"/>
</dbReference>
<feature type="compositionally biased region" description="Polar residues" evidence="13">
    <location>
        <begin position="278"/>
        <end position="293"/>
    </location>
</feature>
<evidence type="ECO:0000256" key="3">
    <source>
        <dbReference type="ARBA" id="ARBA00022741"/>
    </source>
</evidence>
<gene>
    <name evidence="15" type="ORF">THAR02_05907</name>
</gene>